<sequence length="126" mass="14259">MPTLPWTVPNTPPTGAEATVFASRFETRTLWGALKFFLRTPKIWRQVGSAPGAYGATLKAKPLQRTFWTLSVWESPQALKDFASSAPHRPLADGLRDQMKDSEFLTWKASTDELPLAWKDVLPRFR</sequence>
<evidence type="ECO:0000313" key="2">
    <source>
        <dbReference type="Proteomes" id="UP000516428"/>
    </source>
</evidence>
<protein>
    <submittedName>
        <fullName evidence="1">DUF3291 domain-containing protein</fullName>
    </submittedName>
</protein>
<accession>A0A7H1B7I9</accession>
<evidence type="ECO:0000313" key="1">
    <source>
        <dbReference type="EMBL" id="QNS04694.1"/>
    </source>
</evidence>
<dbReference type="Proteomes" id="UP000516428">
    <property type="component" value="Chromosome"/>
</dbReference>
<organism evidence="1 2">
    <name type="scientific">Streptomyces xanthii</name>
    <dbReference type="NCBI Taxonomy" id="2768069"/>
    <lineage>
        <taxon>Bacteria</taxon>
        <taxon>Bacillati</taxon>
        <taxon>Actinomycetota</taxon>
        <taxon>Actinomycetes</taxon>
        <taxon>Kitasatosporales</taxon>
        <taxon>Streptomycetaceae</taxon>
        <taxon>Streptomyces</taxon>
    </lineage>
</organism>
<name>A0A7H1B7I9_9ACTN</name>
<keyword evidence="2" id="KW-1185">Reference proteome</keyword>
<reference evidence="1 2" key="1">
    <citation type="submission" date="2020-09" db="EMBL/GenBank/DDBJ databases">
        <title>A novel species.</title>
        <authorList>
            <person name="Gao J."/>
        </authorList>
    </citation>
    <scope>NUCLEOTIDE SEQUENCE [LARGE SCALE GENOMIC DNA]</scope>
    <source>
        <strain evidence="1 2">CRXT-Y-14</strain>
    </source>
</reference>
<gene>
    <name evidence="1" type="ORF">IAG42_14445</name>
</gene>
<proteinExistence type="predicted"/>
<dbReference type="SUPFAM" id="SSF54909">
    <property type="entry name" value="Dimeric alpha+beta barrel"/>
    <property type="match status" value="1"/>
</dbReference>
<dbReference type="EMBL" id="CP061281">
    <property type="protein sequence ID" value="QNS04694.1"/>
    <property type="molecule type" value="Genomic_DNA"/>
</dbReference>
<dbReference type="KEGG" id="sxn:IAG42_14445"/>
<dbReference type="InterPro" id="IPR011008">
    <property type="entry name" value="Dimeric_a/b-barrel"/>
</dbReference>
<dbReference type="AlphaFoldDB" id="A0A7H1B7I9"/>
<dbReference type="RefSeq" id="WP_188337403.1">
    <property type="nucleotide sequence ID" value="NZ_CP061281.1"/>
</dbReference>